<keyword evidence="5" id="KW-0539">Nucleus</keyword>
<protein>
    <recommendedName>
        <fullName evidence="7">Xylanolytic transcriptional activator regulatory domain-containing protein</fullName>
    </recommendedName>
</protein>
<evidence type="ECO:0000256" key="6">
    <source>
        <dbReference type="SAM" id="MobiDB-lite"/>
    </source>
</evidence>
<name>A0ABR1IDH6_9HYPO</name>
<organism evidence="8 9">
    <name type="scientific">Neonectria magnoliae</name>
    <dbReference type="NCBI Taxonomy" id="2732573"/>
    <lineage>
        <taxon>Eukaryota</taxon>
        <taxon>Fungi</taxon>
        <taxon>Dikarya</taxon>
        <taxon>Ascomycota</taxon>
        <taxon>Pezizomycotina</taxon>
        <taxon>Sordariomycetes</taxon>
        <taxon>Hypocreomycetidae</taxon>
        <taxon>Hypocreales</taxon>
        <taxon>Nectriaceae</taxon>
        <taxon>Neonectria</taxon>
    </lineage>
</organism>
<feature type="compositionally biased region" description="Polar residues" evidence="6">
    <location>
        <begin position="14"/>
        <end position="25"/>
    </location>
</feature>
<evidence type="ECO:0000256" key="2">
    <source>
        <dbReference type="ARBA" id="ARBA00023015"/>
    </source>
</evidence>
<comment type="caution">
    <text evidence="8">The sequence shown here is derived from an EMBL/GenBank/DDBJ whole genome shotgun (WGS) entry which is preliminary data.</text>
</comment>
<keyword evidence="3" id="KW-0238">DNA-binding</keyword>
<keyword evidence="4" id="KW-0804">Transcription</keyword>
<keyword evidence="2" id="KW-0805">Transcription regulation</keyword>
<evidence type="ECO:0000256" key="1">
    <source>
        <dbReference type="ARBA" id="ARBA00004123"/>
    </source>
</evidence>
<keyword evidence="9" id="KW-1185">Reference proteome</keyword>
<evidence type="ECO:0000313" key="8">
    <source>
        <dbReference type="EMBL" id="KAK7431309.1"/>
    </source>
</evidence>
<dbReference type="InterPro" id="IPR051089">
    <property type="entry name" value="prtT"/>
</dbReference>
<evidence type="ECO:0000313" key="9">
    <source>
        <dbReference type="Proteomes" id="UP001498421"/>
    </source>
</evidence>
<dbReference type="Proteomes" id="UP001498421">
    <property type="component" value="Unassembled WGS sequence"/>
</dbReference>
<dbReference type="PANTHER" id="PTHR31845:SF39">
    <property type="entry name" value="TRANSCRIPTION FACTOR PBCR-RELATED"/>
    <property type="match status" value="1"/>
</dbReference>
<dbReference type="Pfam" id="PF04082">
    <property type="entry name" value="Fungal_trans"/>
    <property type="match status" value="1"/>
</dbReference>
<feature type="region of interest" description="Disordered" evidence="6">
    <location>
        <begin position="1"/>
        <end position="25"/>
    </location>
</feature>
<evidence type="ECO:0000259" key="7">
    <source>
        <dbReference type="Pfam" id="PF04082"/>
    </source>
</evidence>
<reference evidence="8 9" key="1">
    <citation type="journal article" date="2025" name="Microbiol. Resour. Announc.">
        <title>Draft genome sequences for Neonectria magnoliae and Neonectria punicea, canker pathogens of Liriodendron tulipifera and Acer saccharum in West Virginia.</title>
        <authorList>
            <person name="Petronek H.M."/>
            <person name="Kasson M.T."/>
            <person name="Metheny A.M."/>
            <person name="Stauder C.M."/>
            <person name="Lovett B."/>
            <person name="Lynch S.C."/>
            <person name="Garnas J.R."/>
            <person name="Kasson L.R."/>
            <person name="Stajich J.E."/>
        </authorList>
    </citation>
    <scope>NUCLEOTIDE SEQUENCE [LARGE SCALE GENOMIC DNA]</scope>
    <source>
        <strain evidence="8 9">NRRL 64651</strain>
    </source>
</reference>
<dbReference type="InterPro" id="IPR036864">
    <property type="entry name" value="Zn2-C6_fun-type_DNA-bd_sf"/>
</dbReference>
<dbReference type="InterPro" id="IPR007219">
    <property type="entry name" value="XnlR_reg_dom"/>
</dbReference>
<comment type="subcellular location">
    <subcellularLocation>
        <location evidence="1">Nucleus</location>
    </subcellularLocation>
</comment>
<feature type="compositionally biased region" description="Polar residues" evidence="6">
    <location>
        <begin position="108"/>
        <end position="125"/>
    </location>
</feature>
<evidence type="ECO:0000256" key="3">
    <source>
        <dbReference type="ARBA" id="ARBA00023125"/>
    </source>
</evidence>
<feature type="domain" description="Xylanolytic transcriptional activator regulatory" evidence="7">
    <location>
        <begin position="144"/>
        <end position="305"/>
    </location>
</feature>
<sequence length="648" mass="71013">MATTPADKPGGDAQPQNSSPVGLNRTCQSNLKKCTRCLKLDMECVFLPPAIKKTRKRNEARIKELERKFQQIQESIGDGRGAPPVSLSSLAGEIGIPLATRSDDRSPAATSATADTFLSTTSTDGASPDPLSTGLVGHKQAEGLYWAFCHSFAPLYPIVHVPESLTCEATRRVRPALFRAILTVASTSIDPSLSRALFLDTGKYLAAKAVVAGEKSLDLIQALLVLSTWQQPPEKFQGLKFSQHAQMAATMVMDLQSSNEEQYKVPGPELTLIPSDHLLETCRSFLACYFLCSSIALSFRRPSVLRYGPWVERCIKTIEMAPFLHLEDSRLLAWVKLQRLAEESLAMVGFDEASPVDFSDARTRFILKHCGDSVTRWRQSIAEDIMCGPLKIHYQMILVSLNEPSLYNDHEISDFRPPYIIRALPLVRKPPSTGQMKGMGAVTQCAVSAQHLISSFLDLSVEALRSVPVITYTRMAYAVIVLVKVYVSGQAQNGQGDTVLDPEWMPKQFLLRIMNKLDLAAGPQRLDIPVAFHCILSNLARWCTNNLGQHGISDQVIEPLVHLWNKASIGDTSSGTDDARHLMVPSVSQHGLSEAAVQDPPSTCSSWGEFSLLGDVYLGSLDGVSLPGVMNHVPEFDFDGWDMGSSSG</sequence>
<proteinExistence type="predicted"/>
<evidence type="ECO:0000256" key="4">
    <source>
        <dbReference type="ARBA" id="ARBA00023163"/>
    </source>
</evidence>
<feature type="region of interest" description="Disordered" evidence="6">
    <location>
        <begin position="99"/>
        <end position="125"/>
    </location>
</feature>
<dbReference type="PANTHER" id="PTHR31845">
    <property type="entry name" value="FINGER DOMAIN PROTEIN, PUTATIVE-RELATED"/>
    <property type="match status" value="1"/>
</dbReference>
<dbReference type="EMBL" id="JAZAVK010000012">
    <property type="protein sequence ID" value="KAK7431309.1"/>
    <property type="molecule type" value="Genomic_DNA"/>
</dbReference>
<dbReference type="CDD" id="cd12148">
    <property type="entry name" value="fungal_TF_MHR"/>
    <property type="match status" value="1"/>
</dbReference>
<dbReference type="Gene3D" id="4.10.240.10">
    <property type="entry name" value="Zn(2)-C6 fungal-type DNA-binding domain"/>
    <property type="match status" value="1"/>
</dbReference>
<evidence type="ECO:0000256" key="5">
    <source>
        <dbReference type="ARBA" id="ARBA00023242"/>
    </source>
</evidence>
<gene>
    <name evidence="8" type="ORF">QQZ08_002080</name>
</gene>
<accession>A0ABR1IDH6</accession>